<feature type="compositionally biased region" description="Acidic residues" evidence="1">
    <location>
        <begin position="261"/>
        <end position="276"/>
    </location>
</feature>
<accession>A0A0A1UJP5</accession>
<sequence length="419" mass="48596">MHTPDLLHQCHKGVFKDHLAKWIPKILGKKEVDLRYKLMPRHHGIRHFKRGVSKMLPRSTGREAKEMMKVFLPVAADAGPKVVEATRALLKFMYLAHAATLTETELEEMDRQLRLFHDNKDIFDHLLKTDRRFHNIPKFHQLQHYTHSIRMLGTPDGYNTEGPERLHIDLTKAGFKASNKIDDTELEQMKEYVMRMDALAMHRAYLTHRDRFEVGDDSDKEEDAYDGRERWWKNGEMGEDDKWMESDDEGMEHEEISGSNSDDDEDEEEEGWDEGCEVERLIQGQPQRGPGQENVHGRDDSAAANEPKIFYPDPEIVTAKGRRKKPSTVEYLIQSHSATNLVRDLSTFLKTLDPSRLAITLPLDATLHIWTIIRLFHPPLPFKPFETPQIDHVRARPQTSDLIGRTKWEFIDIVPLGSD</sequence>
<dbReference type="OrthoDB" id="3232941at2759"/>
<evidence type="ECO:0000313" key="2">
    <source>
        <dbReference type="EMBL" id="EUC59359.1"/>
    </source>
</evidence>
<evidence type="ECO:0000256" key="1">
    <source>
        <dbReference type="SAM" id="MobiDB-lite"/>
    </source>
</evidence>
<reference evidence="3" key="1">
    <citation type="journal article" date="2014" name="Genome Announc.">
        <title>Draft genome sequence of the plant-pathogenic soil fungus Rhizoctonia solani anastomosis group 3 strain Rhs1AP.</title>
        <authorList>
            <person name="Cubeta M.A."/>
            <person name="Thomas E."/>
            <person name="Dean R.A."/>
            <person name="Jabaji S."/>
            <person name="Neate S.M."/>
            <person name="Tavantzis S."/>
            <person name="Toda T."/>
            <person name="Vilgalys R."/>
            <person name="Bharathan N."/>
            <person name="Fedorova-Abrams N."/>
            <person name="Pakala S.B."/>
            <person name="Pakala S.M."/>
            <person name="Zafar N."/>
            <person name="Joardar V."/>
            <person name="Losada L."/>
            <person name="Nierman W.C."/>
        </authorList>
    </citation>
    <scope>NUCLEOTIDE SEQUENCE [LARGE SCALE GENOMIC DNA]</scope>
    <source>
        <strain evidence="3">AG-3</strain>
    </source>
</reference>
<protein>
    <submittedName>
        <fullName evidence="2">Uncharacterized protein</fullName>
    </submittedName>
</protein>
<dbReference type="Proteomes" id="UP000030108">
    <property type="component" value="Unassembled WGS sequence"/>
</dbReference>
<comment type="caution">
    <text evidence="2">The sequence shown here is derived from an EMBL/GenBank/DDBJ whole genome shotgun (WGS) entry which is preliminary data.</text>
</comment>
<dbReference type="EMBL" id="JATN01000321">
    <property type="protein sequence ID" value="EUC59359.1"/>
    <property type="molecule type" value="Genomic_DNA"/>
</dbReference>
<organism evidence="2 3">
    <name type="scientific">Rhizoctonia solani AG-3 Rhs1AP</name>
    <dbReference type="NCBI Taxonomy" id="1086054"/>
    <lineage>
        <taxon>Eukaryota</taxon>
        <taxon>Fungi</taxon>
        <taxon>Dikarya</taxon>
        <taxon>Basidiomycota</taxon>
        <taxon>Agaricomycotina</taxon>
        <taxon>Agaricomycetes</taxon>
        <taxon>Cantharellales</taxon>
        <taxon>Ceratobasidiaceae</taxon>
        <taxon>Rhizoctonia</taxon>
    </lineage>
</organism>
<feature type="non-terminal residue" evidence="2">
    <location>
        <position position="419"/>
    </location>
</feature>
<dbReference type="InterPro" id="IPR041078">
    <property type="entry name" value="Plavaka"/>
</dbReference>
<dbReference type="Pfam" id="PF18759">
    <property type="entry name" value="Plavaka"/>
    <property type="match status" value="1"/>
</dbReference>
<evidence type="ECO:0000313" key="3">
    <source>
        <dbReference type="Proteomes" id="UP000030108"/>
    </source>
</evidence>
<feature type="region of interest" description="Disordered" evidence="1">
    <location>
        <begin position="238"/>
        <end position="307"/>
    </location>
</feature>
<name>A0A0A1UJP5_9AGAM</name>
<gene>
    <name evidence="2" type="ORF">RSOL_310540</name>
</gene>
<proteinExistence type="predicted"/>
<dbReference type="AlphaFoldDB" id="A0A0A1UJP5"/>